<reference evidence="2 3" key="1">
    <citation type="journal article" date="2017" name="ISME J.">
        <title>Energy and carbon metabolisms in a deep terrestrial subsurface fluid microbial community.</title>
        <authorList>
            <person name="Momper L."/>
            <person name="Jungbluth S.P."/>
            <person name="Lee M.D."/>
            <person name="Amend J.P."/>
        </authorList>
    </citation>
    <scope>NUCLEOTIDE SEQUENCE [LARGE SCALE GENOMIC DNA]</scope>
    <source>
        <strain evidence="2">SURF_26</strain>
    </source>
</reference>
<dbReference type="GO" id="GO:0035438">
    <property type="term" value="F:cyclic-di-GMP binding"/>
    <property type="evidence" value="ECO:0007669"/>
    <property type="project" value="InterPro"/>
</dbReference>
<evidence type="ECO:0000313" key="3">
    <source>
        <dbReference type="Proteomes" id="UP000266426"/>
    </source>
</evidence>
<comment type="caution">
    <text evidence="2">The sequence shown here is derived from an EMBL/GenBank/DDBJ whole genome shotgun (WGS) entry which is preliminary data.</text>
</comment>
<accession>A0A3A4R8C1</accession>
<proteinExistence type="predicted"/>
<dbReference type="AlphaFoldDB" id="A0A3A4R8C1"/>
<dbReference type="Proteomes" id="UP000266426">
    <property type="component" value="Unassembled WGS sequence"/>
</dbReference>
<dbReference type="SUPFAM" id="SSF141371">
    <property type="entry name" value="PilZ domain-like"/>
    <property type="match status" value="1"/>
</dbReference>
<name>A0A3A4R8C1_9BACT</name>
<gene>
    <name evidence="2" type="ORF">C4541_07790</name>
</gene>
<sequence>MMSNMSIEDRREFFRMPVDIAVRIDNQDDDYSEPKRYYGCIRNISGGGLKFQAPAAFPSTRPLSMRFSLPLNDDHEQPERAFSLTGIVTRSEYDEIENIFTYGVKFIDIMPHIQDMIVKFLFGLQILAKKHKSRFFSEAETKV</sequence>
<feature type="domain" description="PilZ" evidence="1">
    <location>
        <begin position="9"/>
        <end position="123"/>
    </location>
</feature>
<organism evidence="2 3">
    <name type="scientific">Candidatus Auribacter fodinae</name>
    <dbReference type="NCBI Taxonomy" id="2093366"/>
    <lineage>
        <taxon>Bacteria</taxon>
        <taxon>Pseudomonadati</taxon>
        <taxon>Candidatus Auribacterota</taxon>
        <taxon>Candidatus Auribacteria</taxon>
        <taxon>Candidatus Auribacterales</taxon>
        <taxon>Candidatus Auribacteraceae</taxon>
        <taxon>Candidatus Auribacter</taxon>
    </lineage>
</organism>
<evidence type="ECO:0000313" key="2">
    <source>
        <dbReference type="EMBL" id="RJP58528.1"/>
    </source>
</evidence>
<dbReference type="EMBL" id="QZJZ01000065">
    <property type="protein sequence ID" value="RJP58528.1"/>
    <property type="molecule type" value="Genomic_DNA"/>
</dbReference>
<dbReference type="Gene3D" id="2.40.10.220">
    <property type="entry name" value="predicted glycosyltransferase like domains"/>
    <property type="match status" value="1"/>
</dbReference>
<dbReference type="InterPro" id="IPR009875">
    <property type="entry name" value="PilZ_domain"/>
</dbReference>
<dbReference type="Pfam" id="PF07238">
    <property type="entry name" value="PilZ"/>
    <property type="match status" value="1"/>
</dbReference>
<protein>
    <submittedName>
        <fullName evidence="2">PilZ domain-containing protein</fullName>
    </submittedName>
</protein>
<evidence type="ECO:0000259" key="1">
    <source>
        <dbReference type="Pfam" id="PF07238"/>
    </source>
</evidence>